<name>A0A0C5BQV3_9ARCH</name>
<reference evidence="2" key="1">
    <citation type="submission" date="2015-02" db="EMBL/GenBank/DDBJ databases">
        <title>Characterization of two novel Thaumarchaeota isolated from the Northern Adriatic Sea.</title>
        <authorList>
            <person name="Bayer B."/>
            <person name="Vojvoda J."/>
            <person name="Offre P."/>
            <person name="Srivastava A."/>
            <person name="Elisabeth N."/>
            <person name="Garcia J.A.L."/>
            <person name="Schleper C."/>
            <person name="Herndl G.J."/>
        </authorList>
    </citation>
    <scope>NUCLEOTIDE SEQUENCE [LARGE SCALE GENOMIC DNA]</scope>
    <source>
        <strain evidence="2">D3C</strain>
    </source>
</reference>
<dbReference type="GeneID" id="59166938"/>
<dbReference type="OrthoDB" id="698at2157"/>
<dbReference type="HOGENOM" id="CLU_199456_0_0_2"/>
<evidence type="ECO:0000313" key="1">
    <source>
        <dbReference type="EMBL" id="AJM92123.1"/>
    </source>
</evidence>
<dbReference type="KEGG" id="nid:NPIRD3C_0911"/>
<gene>
    <name evidence="1" type="ORF">NPIRD3C_0911</name>
</gene>
<dbReference type="STRING" id="1582439.NPIRD3C_0911"/>
<dbReference type="RefSeq" id="WP_182126533.1">
    <property type="nucleotide sequence ID" value="NZ_CP010868.1"/>
</dbReference>
<dbReference type="PATRIC" id="fig|1582439.9.peg.940"/>
<dbReference type="EMBL" id="CP010868">
    <property type="protein sequence ID" value="AJM92123.1"/>
    <property type="molecule type" value="Genomic_DNA"/>
</dbReference>
<keyword evidence="2" id="KW-1185">Reference proteome</keyword>
<reference evidence="1 2" key="2">
    <citation type="journal article" date="2016" name="ISME J.">
        <title>Physiological and genomic characterization of two novel marine thaumarchaeal strains indicates niche differentiation.</title>
        <authorList>
            <person name="Bayer B."/>
            <person name="Vojvoda J."/>
            <person name="Offre P."/>
            <person name="Alves R.J."/>
            <person name="Elisabeth N.H."/>
            <person name="Garcia J.A."/>
            <person name="Volland J.M."/>
            <person name="Srivastava A."/>
            <person name="Schleper C."/>
            <person name="Herndl G.J."/>
        </authorList>
    </citation>
    <scope>NUCLEOTIDE SEQUENCE [LARGE SCALE GENOMIC DNA]</scope>
    <source>
        <strain evidence="1 2">D3C</strain>
    </source>
</reference>
<evidence type="ECO:0000313" key="2">
    <source>
        <dbReference type="Proteomes" id="UP000032027"/>
    </source>
</evidence>
<proteinExistence type="predicted"/>
<dbReference type="AlphaFoldDB" id="A0A0C5BQV3"/>
<sequence>MNCKRCHHTDEAHIPNDQSNSLIKMGKCQIPTCTCQQYLDPIQEIDEELL</sequence>
<reference evidence="1 2" key="3">
    <citation type="journal article" date="2019" name="Int. J. Syst. Evol. Microbiol.">
        <title>Nitrosopumilus adriaticus sp. nov. and Nitrosopumilus piranensis sp. nov., two ammonia-oxidizing archaea from the Adriatic Sea and members of the class Nitrososphaeria.</title>
        <authorList>
            <person name="Bayer B."/>
            <person name="Vojvoda J."/>
            <person name="Reinthaler T."/>
            <person name="Reyes C."/>
            <person name="Pinto M."/>
            <person name="Herndl G.J."/>
        </authorList>
    </citation>
    <scope>NUCLEOTIDE SEQUENCE [LARGE SCALE GENOMIC DNA]</scope>
    <source>
        <strain evidence="1 2">D3C</strain>
    </source>
</reference>
<organism evidence="1 2">
    <name type="scientific">Nitrosopumilus piranensis</name>
    <dbReference type="NCBI Taxonomy" id="1582439"/>
    <lineage>
        <taxon>Archaea</taxon>
        <taxon>Nitrososphaerota</taxon>
        <taxon>Nitrososphaeria</taxon>
        <taxon>Nitrosopumilales</taxon>
        <taxon>Nitrosopumilaceae</taxon>
        <taxon>Nitrosopumilus</taxon>
    </lineage>
</organism>
<accession>A0A0C5BQV3</accession>
<dbReference type="Proteomes" id="UP000032027">
    <property type="component" value="Chromosome"/>
</dbReference>
<protein>
    <submittedName>
        <fullName evidence="1">Uncharacterized protein</fullName>
    </submittedName>
</protein>